<accession>A0A1Q9EGZ3</accession>
<proteinExistence type="predicted"/>
<feature type="compositionally biased region" description="Basic and acidic residues" evidence="1">
    <location>
        <begin position="33"/>
        <end position="43"/>
    </location>
</feature>
<dbReference type="OrthoDB" id="10669681at2759"/>
<dbReference type="AlphaFoldDB" id="A0A1Q9EGZ3"/>
<dbReference type="Proteomes" id="UP000186817">
    <property type="component" value="Unassembled WGS sequence"/>
</dbReference>
<dbReference type="EMBL" id="LSRX01000154">
    <property type="protein sequence ID" value="OLQ06706.1"/>
    <property type="molecule type" value="Genomic_DNA"/>
</dbReference>
<evidence type="ECO:0000256" key="1">
    <source>
        <dbReference type="SAM" id="MobiDB-lite"/>
    </source>
</evidence>
<evidence type="ECO:0000313" key="3">
    <source>
        <dbReference type="Proteomes" id="UP000186817"/>
    </source>
</evidence>
<gene>
    <name evidence="2" type="ORF">AK812_SmicGene9978</name>
</gene>
<evidence type="ECO:0000313" key="2">
    <source>
        <dbReference type="EMBL" id="OLQ06706.1"/>
    </source>
</evidence>
<feature type="region of interest" description="Disordered" evidence="1">
    <location>
        <begin position="29"/>
        <end position="59"/>
    </location>
</feature>
<protein>
    <submittedName>
        <fullName evidence="2">Uncharacterized protein</fullName>
    </submittedName>
</protein>
<organism evidence="2 3">
    <name type="scientific">Symbiodinium microadriaticum</name>
    <name type="common">Dinoflagellate</name>
    <name type="synonym">Zooxanthella microadriatica</name>
    <dbReference type="NCBI Taxonomy" id="2951"/>
    <lineage>
        <taxon>Eukaryota</taxon>
        <taxon>Sar</taxon>
        <taxon>Alveolata</taxon>
        <taxon>Dinophyceae</taxon>
        <taxon>Suessiales</taxon>
        <taxon>Symbiodiniaceae</taxon>
        <taxon>Symbiodinium</taxon>
    </lineage>
</organism>
<keyword evidence="3" id="KW-1185">Reference proteome</keyword>
<comment type="caution">
    <text evidence="2">The sequence shown here is derived from an EMBL/GenBank/DDBJ whole genome shotgun (WGS) entry which is preliminary data.</text>
</comment>
<name>A0A1Q9EGZ3_SYMMI</name>
<reference evidence="2 3" key="1">
    <citation type="submission" date="2016-02" db="EMBL/GenBank/DDBJ databases">
        <title>Genome analysis of coral dinoflagellate symbionts highlights evolutionary adaptations to a symbiotic lifestyle.</title>
        <authorList>
            <person name="Aranda M."/>
            <person name="Li Y."/>
            <person name="Liew Y.J."/>
            <person name="Baumgarten S."/>
            <person name="Simakov O."/>
            <person name="Wilson M."/>
            <person name="Piel J."/>
            <person name="Ashoor H."/>
            <person name="Bougouffa S."/>
            <person name="Bajic V.B."/>
            <person name="Ryu T."/>
            <person name="Ravasi T."/>
            <person name="Bayer T."/>
            <person name="Micklem G."/>
            <person name="Kim H."/>
            <person name="Bhak J."/>
            <person name="Lajeunesse T.C."/>
            <person name="Voolstra C.R."/>
        </authorList>
    </citation>
    <scope>NUCLEOTIDE SEQUENCE [LARGE SCALE GENOMIC DNA]</scope>
    <source>
        <strain evidence="2 3">CCMP2467</strain>
    </source>
</reference>
<sequence length="195" mass="21596">MRGENKKAEVDLFPVPAFAACLRLALDVQTSEDDSHQKETKEETETEEATEAPPSDQDGWCHHNAQAECGKGCCIEVPGTSELSRLRLNSHCNYKGHCVQLKHTFIHVDCPAESDSEEDCMLCDISRSMGRRRARSADGRDPTACGSTAAPEEIPVITDPEVERKIMERYTTHPIETPVETPCGPGYMDPPLRVL</sequence>